<sequence>MTAPQYPQATSQVNNEPHSRTEPSRSPSDRRTTTRSRVGGLWVAAVLFALVLLLLLIFLLQNGQRAEVSFFGAHGQLPMGVALLLAAVFGILLVALPGTARIMQLKMRRERGTGTERPTGPPRVTGESADRL</sequence>
<dbReference type="Proteomes" id="UP001143480">
    <property type="component" value="Unassembled WGS sequence"/>
</dbReference>
<keyword evidence="9" id="KW-1185">Reference proteome</keyword>
<dbReference type="AlphaFoldDB" id="A0A9W6KJS5"/>
<feature type="transmembrane region" description="Helical" evidence="6">
    <location>
        <begin position="80"/>
        <end position="100"/>
    </location>
</feature>
<evidence type="ECO:0000256" key="5">
    <source>
        <dbReference type="SAM" id="MobiDB-lite"/>
    </source>
</evidence>
<evidence type="ECO:0000256" key="1">
    <source>
        <dbReference type="ARBA" id="ARBA00022475"/>
    </source>
</evidence>
<evidence type="ECO:0000256" key="4">
    <source>
        <dbReference type="ARBA" id="ARBA00023136"/>
    </source>
</evidence>
<keyword evidence="1" id="KW-1003">Cell membrane</keyword>
<dbReference type="Pfam" id="PF06305">
    <property type="entry name" value="LapA_dom"/>
    <property type="match status" value="1"/>
</dbReference>
<feature type="compositionally biased region" description="Polar residues" evidence="5">
    <location>
        <begin position="1"/>
        <end position="16"/>
    </location>
</feature>
<feature type="region of interest" description="Disordered" evidence="5">
    <location>
        <begin position="108"/>
        <end position="132"/>
    </location>
</feature>
<keyword evidence="4 6" id="KW-0472">Membrane</keyword>
<dbReference type="GO" id="GO:0005886">
    <property type="term" value="C:plasma membrane"/>
    <property type="evidence" value="ECO:0007669"/>
    <property type="project" value="InterPro"/>
</dbReference>
<feature type="domain" description="Lipopolysaccharide assembly protein A" evidence="7">
    <location>
        <begin position="61"/>
        <end position="109"/>
    </location>
</feature>
<evidence type="ECO:0000256" key="6">
    <source>
        <dbReference type="SAM" id="Phobius"/>
    </source>
</evidence>
<keyword evidence="2 6" id="KW-0812">Transmembrane</keyword>
<feature type="region of interest" description="Disordered" evidence="5">
    <location>
        <begin position="1"/>
        <end position="36"/>
    </location>
</feature>
<reference evidence="8" key="2">
    <citation type="submission" date="2023-01" db="EMBL/GenBank/DDBJ databases">
        <authorList>
            <person name="Sun Q."/>
            <person name="Evtushenko L."/>
        </authorList>
    </citation>
    <scope>NUCLEOTIDE SEQUENCE</scope>
    <source>
        <strain evidence="8">VKM Ac-1321</strain>
    </source>
</reference>
<evidence type="ECO:0000259" key="7">
    <source>
        <dbReference type="Pfam" id="PF06305"/>
    </source>
</evidence>
<name>A0A9W6KJS5_9ACTN</name>
<keyword evidence="3 6" id="KW-1133">Transmembrane helix</keyword>
<evidence type="ECO:0000256" key="2">
    <source>
        <dbReference type="ARBA" id="ARBA00022692"/>
    </source>
</evidence>
<feature type="compositionally biased region" description="Basic and acidic residues" evidence="5">
    <location>
        <begin position="17"/>
        <end position="32"/>
    </location>
</feature>
<dbReference type="InterPro" id="IPR010445">
    <property type="entry name" value="LapA_dom"/>
</dbReference>
<dbReference type="EMBL" id="BSFP01000033">
    <property type="protein sequence ID" value="GLL03392.1"/>
    <property type="molecule type" value="Genomic_DNA"/>
</dbReference>
<gene>
    <name evidence="8" type="ORF">GCM10017581_051370</name>
</gene>
<proteinExistence type="predicted"/>
<evidence type="ECO:0000256" key="3">
    <source>
        <dbReference type="ARBA" id="ARBA00022989"/>
    </source>
</evidence>
<accession>A0A9W6KJS5</accession>
<evidence type="ECO:0000313" key="9">
    <source>
        <dbReference type="Proteomes" id="UP001143480"/>
    </source>
</evidence>
<feature type="transmembrane region" description="Helical" evidence="6">
    <location>
        <begin position="40"/>
        <end position="60"/>
    </location>
</feature>
<reference evidence="8" key="1">
    <citation type="journal article" date="2014" name="Int. J. Syst. Evol. Microbiol.">
        <title>Complete genome sequence of Corynebacterium casei LMG S-19264T (=DSM 44701T), isolated from a smear-ripened cheese.</title>
        <authorList>
            <consortium name="US DOE Joint Genome Institute (JGI-PGF)"/>
            <person name="Walter F."/>
            <person name="Albersmeier A."/>
            <person name="Kalinowski J."/>
            <person name="Ruckert C."/>
        </authorList>
    </citation>
    <scope>NUCLEOTIDE SEQUENCE</scope>
    <source>
        <strain evidence="8">VKM Ac-1321</strain>
    </source>
</reference>
<comment type="caution">
    <text evidence="8">The sequence shown here is derived from an EMBL/GenBank/DDBJ whole genome shotgun (WGS) entry which is preliminary data.</text>
</comment>
<evidence type="ECO:0000313" key="8">
    <source>
        <dbReference type="EMBL" id="GLL03392.1"/>
    </source>
</evidence>
<organism evidence="8 9">
    <name type="scientific">Dactylosporangium matsuzakiense</name>
    <dbReference type="NCBI Taxonomy" id="53360"/>
    <lineage>
        <taxon>Bacteria</taxon>
        <taxon>Bacillati</taxon>
        <taxon>Actinomycetota</taxon>
        <taxon>Actinomycetes</taxon>
        <taxon>Micromonosporales</taxon>
        <taxon>Micromonosporaceae</taxon>
        <taxon>Dactylosporangium</taxon>
    </lineage>
</organism>
<protein>
    <recommendedName>
        <fullName evidence="7">Lipopolysaccharide assembly protein A domain-containing protein</fullName>
    </recommendedName>
</protein>